<dbReference type="AlphaFoldDB" id="A0A6A5AM16"/>
<organism evidence="1 2">
    <name type="scientific">Aphanomyces astaci</name>
    <name type="common">Crayfish plague agent</name>
    <dbReference type="NCBI Taxonomy" id="112090"/>
    <lineage>
        <taxon>Eukaryota</taxon>
        <taxon>Sar</taxon>
        <taxon>Stramenopiles</taxon>
        <taxon>Oomycota</taxon>
        <taxon>Saprolegniomycetes</taxon>
        <taxon>Saprolegniales</taxon>
        <taxon>Verrucalvaceae</taxon>
        <taxon>Aphanomyces</taxon>
    </lineage>
</organism>
<evidence type="ECO:0000313" key="1">
    <source>
        <dbReference type="EMBL" id="KAF0756484.1"/>
    </source>
</evidence>
<dbReference type="VEuPathDB" id="FungiDB:H257_08668"/>
<evidence type="ECO:0000313" key="2">
    <source>
        <dbReference type="Proteomes" id="UP000469452"/>
    </source>
</evidence>
<accession>A0A6A5AM16</accession>
<gene>
    <name evidence="1" type="ORF">AaE_004611</name>
</gene>
<name>A0A6A5AM16_APHAT</name>
<reference evidence="1 2" key="1">
    <citation type="submission" date="2019-06" db="EMBL/GenBank/DDBJ databases">
        <title>Genomics analysis of Aphanomyces spp. identifies a new class of oomycete effector associated with host adaptation.</title>
        <authorList>
            <person name="Gaulin E."/>
        </authorList>
    </citation>
    <scope>NUCLEOTIDE SEQUENCE [LARGE SCALE GENOMIC DNA]</scope>
    <source>
        <strain evidence="1 2">E</strain>
    </source>
</reference>
<proteinExistence type="predicted"/>
<dbReference type="Proteomes" id="UP000469452">
    <property type="component" value="Unassembled WGS sequence"/>
</dbReference>
<dbReference type="PANTHER" id="PTHR47169">
    <property type="entry name" value="OS01G0541250 PROTEIN"/>
    <property type="match status" value="1"/>
</dbReference>
<evidence type="ECO:0008006" key="3">
    <source>
        <dbReference type="Google" id="ProtNLM"/>
    </source>
</evidence>
<dbReference type="InterPro" id="IPR036397">
    <property type="entry name" value="RNaseH_sf"/>
</dbReference>
<protein>
    <recommendedName>
        <fullName evidence="3">Transposase Tc1-like domain-containing protein</fullName>
    </recommendedName>
</protein>
<dbReference type="Gene3D" id="3.30.420.10">
    <property type="entry name" value="Ribonuclease H-like superfamily/Ribonuclease H"/>
    <property type="match status" value="1"/>
</dbReference>
<sequence length="364" mass="40833">MEIQPQRTSRELTASAWCIQARGRDTADPPTEVSYNWRKFRDTESTTSNKVGKVGPKPTYSKQLVQQLVEDVHVDLRSTLRDVAAGSGLTMGTLSRHLKNGTFERRSTRIKPLLSDANKVERIALQPMGCCPFGREMVQRRQGSTEVPKVMFLAAIAHPRYDEVHGVFFNGKVVMWPFVRLVPAIQNSRNRPAGTMVTTLVNVDGVVYRDYVLNKVIPAIKASFPSAYKRVVLQHDNATPHGAITDSELAAVSTDGWTFVMRRQPPNNPDLNVLDLGFFASIQSLQYKKMSRSVDDVVRHTMEAFDELNHEKLDNVFLTFLAVMRLILEHSGCNGYALPHLKKESLRRAGLLMSNVSCPVSLLL</sequence>
<dbReference type="GO" id="GO:0003676">
    <property type="term" value="F:nucleic acid binding"/>
    <property type="evidence" value="ECO:0007669"/>
    <property type="project" value="InterPro"/>
</dbReference>
<comment type="caution">
    <text evidence="1">The sequence shown here is derived from an EMBL/GenBank/DDBJ whole genome shotgun (WGS) entry which is preliminary data.</text>
</comment>
<dbReference type="EMBL" id="VJMI01010234">
    <property type="protein sequence ID" value="KAF0756484.1"/>
    <property type="molecule type" value="Genomic_DNA"/>
</dbReference>
<dbReference type="PANTHER" id="PTHR47169:SF2">
    <property type="entry name" value="OS01G0541250 PROTEIN"/>
    <property type="match status" value="1"/>
</dbReference>